<sequence>MRCRAVPSQQLIEAHARRQVFQDEETGGCISGDDTGSEAGPEVLAEELKRGQLGTQPPRSSTGVP</sequence>
<proteinExistence type="predicted"/>
<name>A0ABN1SAK8_9ACTN</name>
<keyword evidence="3" id="KW-1185">Reference proteome</keyword>
<evidence type="ECO:0000256" key="1">
    <source>
        <dbReference type="SAM" id="MobiDB-lite"/>
    </source>
</evidence>
<comment type="caution">
    <text evidence="2">The sequence shown here is derived from an EMBL/GenBank/DDBJ whole genome shotgun (WGS) entry which is preliminary data.</text>
</comment>
<protein>
    <submittedName>
        <fullName evidence="2">Uncharacterized protein</fullName>
    </submittedName>
</protein>
<dbReference type="EMBL" id="BAAAIE010000023">
    <property type="protein sequence ID" value="GAA0981329.1"/>
    <property type="molecule type" value="Genomic_DNA"/>
</dbReference>
<feature type="region of interest" description="Disordered" evidence="1">
    <location>
        <begin position="16"/>
        <end position="65"/>
    </location>
</feature>
<organism evidence="2 3">
    <name type="scientific">Streptomyces rhizosphaericus</name>
    <dbReference type="NCBI Taxonomy" id="114699"/>
    <lineage>
        <taxon>Bacteria</taxon>
        <taxon>Bacillati</taxon>
        <taxon>Actinomycetota</taxon>
        <taxon>Actinomycetes</taxon>
        <taxon>Kitasatosporales</taxon>
        <taxon>Streptomycetaceae</taxon>
        <taxon>Streptomyces</taxon>
        <taxon>Streptomyces violaceusniger group</taxon>
    </lineage>
</organism>
<gene>
    <name evidence="2" type="ORF">GCM10009576_039760</name>
</gene>
<reference evidence="2 3" key="1">
    <citation type="journal article" date="2019" name="Int. J. Syst. Evol. Microbiol.">
        <title>The Global Catalogue of Microorganisms (GCM) 10K type strain sequencing project: providing services to taxonomists for standard genome sequencing and annotation.</title>
        <authorList>
            <consortium name="The Broad Institute Genomics Platform"/>
            <consortium name="The Broad Institute Genome Sequencing Center for Infectious Disease"/>
            <person name="Wu L."/>
            <person name="Ma J."/>
        </authorList>
    </citation>
    <scope>NUCLEOTIDE SEQUENCE [LARGE SCALE GENOMIC DNA]</scope>
    <source>
        <strain evidence="2 3">JCM 11445</strain>
    </source>
</reference>
<dbReference type="Proteomes" id="UP001500033">
    <property type="component" value="Unassembled WGS sequence"/>
</dbReference>
<evidence type="ECO:0000313" key="2">
    <source>
        <dbReference type="EMBL" id="GAA0981329.1"/>
    </source>
</evidence>
<evidence type="ECO:0000313" key="3">
    <source>
        <dbReference type="Proteomes" id="UP001500033"/>
    </source>
</evidence>
<feature type="compositionally biased region" description="Polar residues" evidence="1">
    <location>
        <begin position="53"/>
        <end position="65"/>
    </location>
</feature>
<accession>A0ABN1SAK8</accession>